<dbReference type="EMBL" id="JAUESC010000387">
    <property type="protein sequence ID" value="KAK0574752.1"/>
    <property type="molecule type" value="Genomic_DNA"/>
</dbReference>
<proteinExistence type="predicted"/>
<feature type="compositionally biased region" description="Basic and acidic residues" evidence="1">
    <location>
        <begin position="55"/>
        <end position="71"/>
    </location>
</feature>
<reference evidence="2" key="2">
    <citation type="submission" date="2023-06" db="EMBL/GenBank/DDBJ databases">
        <authorList>
            <person name="Swenson N.G."/>
            <person name="Wegrzyn J.L."/>
            <person name="Mcevoy S.L."/>
        </authorList>
    </citation>
    <scope>NUCLEOTIDE SEQUENCE</scope>
    <source>
        <strain evidence="2">NS2018</strain>
        <tissue evidence="2">Leaf</tissue>
    </source>
</reference>
<comment type="caution">
    <text evidence="2">The sequence shown here is derived from an EMBL/GenBank/DDBJ whole genome shotgun (WGS) entry which is preliminary data.</text>
</comment>
<gene>
    <name evidence="2" type="ORF">LWI29_028464</name>
</gene>
<feature type="region of interest" description="Disordered" evidence="1">
    <location>
        <begin position="1"/>
        <end position="23"/>
    </location>
</feature>
<feature type="region of interest" description="Disordered" evidence="1">
    <location>
        <begin position="36"/>
        <end position="71"/>
    </location>
</feature>
<protein>
    <submittedName>
        <fullName evidence="2">Uncharacterized protein</fullName>
    </submittedName>
</protein>
<evidence type="ECO:0000313" key="3">
    <source>
        <dbReference type="Proteomes" id="UP001168877"/>
    </source>
</evidence>
<feature type="region of interest" description="Disordered" evidence="1">
    <location>
        <begin position="162"/>
        <end position="184"/>
    </location>
</feature>
<name>A0AA39VCX7_ACESA</name>
<sequence>MAESGWKDRKVGGSSGISSGKEVPWFDKVRHQADAYKGKSKSSGSVGGHSSLVDIVKEDGRPPRMGVEDREEPRRNIKIKWNASKEELSWVEFSVVVVLQSLKSSLRGCMNSCRILVTMAEEAVCPSMVCVETTNESFSVEVHEEKEGPDQWMWDKLELKLRGGEKPQSSEQRPPLRRRLRASL</sequence>
<feature type="compositionally biased region" description="Basic and acidic residues" evidence="1">
    <location>
        <begin position="1"/>
        <end position="11"/>
    </location>
</feature>
<evidence type="ECO:0000256" key="1">
    <source>
        <dbReference type="SAM" id="MobiDB-lite"/>
    </source>
</evidence>
<dbReference type="AlphaFoldDB" id="A0AA39VCX7"/>
<organism evidence="2 3">
    <name type="scientific">Acer saccharum</name>
    <name type="common">Sugar maple</name>
    <dbReference type="NCBI Taxonomy" id="4024"/>
    <lineage>
        <taxon>Eukaryota</taxon>
        <taxon>Viridiplantae</taxon>
        <taxon>Streptophyta</taxon>
        <taxon>Embryophyta</taxon>
        <taxon>Tracheophyta</taxon>
        <taxon>Spermatophyta</taxon>
        <taxon>Magnoliopsida</taxon>
        <taxon>eudicotyledons</taxon>
        <taxon>Gunneridae</taxon>
        <taxon>Pentapetalae</taxon>
        <taxon>rosids</taxon>
        <taxon>malvids</taxon>
        <taxon>Sapindales</taxon>
        <taxon>Sapindaceae</taxon>
        <taxon>Hippocastanoideae</taxon>
        <taxon>Acereae</taxon>
        <taxon>Acer</taxon>
    </lineage>
</organism>
<keyword evidence="3" id="KW-1185">Reference proteome</keyword>
<feature type="compositionally biased region" description="Basic residues" evidence="1">
    <location>
        <begin position="175"/>
        <end position="184"/>
    </location>
</feature>
<dbReference type="Proteomes" id="UP001168877">
    <property type="component" value="Unassembled WGS sequence"/>
</dbReference>
<accession>A0AA39VCX7</accession>
<reference evidence="2" key="1">
    <citation type="journal article" date="2022" name="Plant J.">
        <title>Strategies of tolerance reflected in two North American maple genomes.</title>
        <authorList>
            <person name="McEvoy S.L."/>
            <person name="Sezen U.U."/>
            <person name="Trouern-Trend A."/>
            <person name="McMahon S.M."/>
            <person name="Schaberg P.G."/>
            <person name="Yang J."/>
            <person name="Wegrzyn J.L."/>
            <person name="Swenson N.G."/>
        </authorList>
    </citation>
    <scope>NUCLEOTIDE SEQUENCE</scope>
    <source>
        <strain evidence="2">NS2018</strain>
    </source>
</reference>
<evidence type="ECO:0000313" key="2">
    <source>
        <dbReference type="EMBL" id="KAK0574752.1"/>
    </source>
</evidence>
<feature type="compositionally biased region" description="Low complexity" evidence="1">
    <location>
        <begin position="41"/>
        <end position="51"/>
    </location>
</feature>